<keyword evidence="2" id="KW-0378">Hydrolase</keyword>
<evidence type="ECO:0000259" key="1">
    <source>
        <dbReference type="SMART" id="SM00479"/>
    </source>
</evidence>
<dbReference type="InterPro" id="IPR012337">
    <property type="entry name" value="RNaseH-like_sf"/>
</dbReference>
<accession>A0A7X8RGV6</accession>
<dbReference type="SUPFAM" id="SSF53098">
    <property type="entry name" value="Ribonuclease H-like"/>
    <property type="match status" value="1"/>
</dbReference>
<reference evidence="2 3" key="1">
    <citation type="journal article" date="2020" name="Biotechnol. Biofuels">
        <title>New insights from the biogas microbiome by comprehensive genome-resolved metagenomics of nearly 1600 species originating from multiple anaerobic digesters.</title>
        <authorList>
            <person name="Campanaro S."/>
            <person name="Treu L."/>
            <person name="Rodriguez-R L.M."/>
            <person name="Kovalovszki A."/>
            <person name="Ziels R.M."/>
            <person name="Maus I."/>
            <person name="Zhu X."/>
            <person name="Kougias P.G."/>
            <person name="Basile A."/>
            <person name="Luo G."/>
            <person name="Schluter A."/>
            <person name="Konstantinidis K.T."/>
            <person name="Angelidaki I."/>
        </authorList>
    </citation>
    <scope>NUCLEOTIDE SEQUENCE [LARGE SCALE GENOMIC DNA]</scope>
    <source>
        <strain evidence="2">AS23ysBPME_344</strain>
    </source>
</reference>
<dbReference type="Pfam" id="PF00929">
    <property type="entry name" value="RNase_T"/>
    <property type="match status" value="1"/>
</dbReference>
<evidence type="ECO:0000313" key="3">
    <source>
        <dbReference type="Proteomes" id="UP000568696"/>
    </source>
</evidence>
<comment type="caution">
    <text evidence="2">The sequence shown here is derived from an EMBL/GenBank/DDBJ whole genome shotgun (WGS) entry which is preliminary data.</text>
</comment>
<feature type="domain" description="Exonuclease" evidence="1">
    <location>
        <begin position="21"/>
        <end position="190"/>
    </location>
</feature>
<dbReference type="AlphaFoldDB" id="A0A7X8RGV6"/>
<dbReference type="GO" id="GO:0003676">
    <property type="term" value="F:nucleic acid binding"/>
    <property type="evidence" value="ECO:0007669"/>
    <property type="project" value="InterPro"/>
</dbReference>
<keyword evidence="2" id="KW-0269">Exonuclease</keyword>
<dbReference type="InterPro" id="IPR013520">
    <property type="entry name" value="Ribonucl_H"/>
</dbReference>
<gene>
    <name evidence="2" type="ORF">GX356_05465</name>
</gene>
<dbReference type="OrthoDB" id="9791657at2"/>
<dbReference type="NCBIfam" id="NF005927">
    <property type="entry name" value="PRK07942.1"/>
    <property type="match status" value="1"/>
</dbReference>
<dbReference type="CDD" id="cd06127">
    <property type="entry name" value="DEDDh"/>
    <property type="match status" value="1"/>
</dbReference>
<keyword evidence="2" id="KW-0540">Nuclease</keyword>
<dbReference type="EMBL" id="JAAYSN010000141">
    <property type="protein sequence ID" value="NLP39152.1"/>
    <property type="molecule type" value="Genomic_DNA"/>
</dbReference>
<name>A0A7X8RGV6_9CORY</name>
<organism evidence="2 3">
    <name type="scientific">Corynebacterium pollutisoli</name>
    <dbReference type="NCBI Taxonomy" id="1610489"/>
    <lineage>
        <taxon>Bacteria</taxon>
        <taxon>Bacillati</taxon>
        <taxon>Actinomycetota</taxon>
        <taxon>Actinomycetes</taxon>
        <taxon>Mycobacteriales</taxon>
        <taxon>Corynebacteriaceae</taxon>
        <taxon>Corynebacterium</taxon>
    </lineage>
</organism>
<sequence>MSGWPSRVEAMTGFSGFDASRMLSFDLETTSRFPREARIVTSALVRIDGRQVDAVEHLADPGVEIPEEATKIHGISTEKARAEGRPHDEVLADTVAAIRKAWEDGLTLVVYNACYDLTVLRQLTGDFVVTGPVFDPYVVDRVKDPYRRGKRNLGAMSEHYGVELGNAHEATSDALAAARIAWKQARQWPELTRMDEGELMEFQAVGHHDRQMDFARYLQGQGKDASDVSTAWPMQG</sequence>
<dbReference type="SMART" id="SM00479">
    <property type="entry name" value="EXOIII"/>
    <property type="match status" value="1"/>
</dbReference>
<dbReference type="Proteomes" id="UP000568696">
    <property type="component" value="Unassembled WGS sequence"/>
</dbReference>
<dbReference type="GO" id="GO:0004527">
    <property type="term" value="F:exonuclease activity"/>
    <property type="evidence" value="ECO:0007669"/>
    <property type="project" value="UniProtKB-KW"/>
</dbReference>
<evidence type="ECO:0000313" key="2">
    <source>
        <dbReference type="EMBL" id="NLP39152.1"/>
    </source>
</evidence>
<proteinExistence type="predicted"/>
<dbReference type="InterPro" id="IPR036397">
    <property type="entry name" value="RNaseH_sf"/>
</dbReference>
<dbReference type="Gene3D" id="3.30.420.10">
    <property type="entry name" value="Ribonuclease H-like superfamily/Ribonuclease H"/>
    <property type="match status" value="1"/>
</dbReference>
<protein>
    <submittedName>
        <fullName evidence="2">3'-5' exonuclease</fullName>
    </submittedName>
</protein>